<dbReference type="EMBL" id="FMZE01000001">
    <property type="protein sequence ID" value="SDC04981.1"/>
    <property type="molecule type" value="Genomic_DNA"/>
</dbReference>
<evidence type="ECO:0000256" key="5">
    <source>
        <dbReference type="ARBA" id="ARBA00022692"/>
    </source>
</evidence>
<protein>
    <submittedName>
        <fullName evidence="8">MFS transporter, DHA1 family, bicyclomycin/chloramphenicol resistance protein</fullName>
    </submittedName>
</protein>
<evidence type="ECO:0000256" key="1">
    <source>
        <dbReference type="ARBA" id="ARBA00004651"/>
    </source>
</evidence>
<dbReference type="InterPro" id="IPR036259">
    <property type="entry name" value="MFS_trans_sf"/>
</dbReference>
<dbReference type="FunFam" id="1.20.1720.10:FF:000005">
    <property type="entry name" value="Bcr/CflA family efflux transporter"/>
    <property type="match status" value="1"/>
</dbReference>
<organism evidence="8 9">
    <name type="scientific">Prauserella marina</name>
    <dbReference type="NCBI Taxonomy" id="530584"/>
    <lineage>
        <taxon>Bacteria</taxon>
        <taxon>Bacillati</taxon>
        <taxon>Actinomycetota</taxon>
        <taxon>Actinomycetes</taxon>
        <taxon>Pseudonocardiales</taxon>
        <taxon>Pseudonocardiaceae</taxon>
        <taxon>Prauserella</taxon>
    </lineage>
</organism>
<dbReference type="InterPro" id="IPR020846">
    <property type="entry name" value="MFS_dom"/>
</dbReference>
<dbReference type="InterPro" id="IPR005829">
    <property type="entry name" value="Sugar_transporter_CS"/>
</dbReference>
<keyword evidence="3" id="KW-0813">Transport</keyword>
<keyword evidence="7" id="KW-0472">Membrane</keyword>
<evidence type="ECO:0000256" key="7">
    <source>
        <dbReference type="ARBA" id="ARBA00023136"/>
    </source>
</evidence>
<proteinExistence type="inferred from homology"/>
<dbReference type="CDD" id="cd17320">
    <property type="entry name" value="MFS_MdfA_MDR_like"/>
    <property type="match status" value="1"/>
</dbReference>
<dbReference type="PROSITE" id="PS00216">
    <property type="entry name" value="SUGAR_TRANSPORT_1"/>
    <property type="match status" value="1"/>
</dbReference>
<dbReference type="PANTHER" id="PTHR42718:SF9">
    <property type="entry name" value="MAJOR FACILITATOR SUPERFAMILY MULTIDRUG TRANSPORTER MFSC"/>
    <property type="match status" value="1"/>
</dbReference>
<accession>A0A1G6IES5</accession>
<dbReference type="InterPro" id="IPR011701">
    <property type="entry name" value="MFS"/>
</dbReference>
<evidence type="ECO:0000313" key="9">
    <source>
        <dbReference type="Proteomes" id="UP000199494"/>
    </source>
</evidence>
<evidence type="ECO:0000256" key="3">
    <source>
        <dbReference type="ARBA" id="ARBA00022448"/>
    </source>
</evidence>
<dbReference type="Pfam" id="PF07690">
    <property type="entry name" value="MFS_1"/>
    <property type="match status" value="1"/>
</dbReference>
<dbReference type="PROSITE" id="PS50850">
    <property type="entry name" value="MFS"/>
    <property type="match status" value="1"/>
</dbReference>
<name>A0A1G6IES5_9PSEU</name>
<dbReference type="GO" id="GO:0042910">
    <property type="term" value="F:xenobiotic transmembrane transporter activity"/>
    <property type="evidence" value="ECO:0007669"/>
    <property type="project" value="InterPro"/>
</dbReference>
<evidence type="ECO:0000256" key="6">
    <source>
        <dbReference type="ARBA" id="ARBA00022989"/>
    </source>
</evidence>
<sequence length="423" mass="42491">MSVEQAPADGELATRAGAATMSPTRAKTVRFALILGGLTAFGPLAVDMYLPALPAMATDLASSDSALQLTLAAFVVGMGVGQLVAGPLSDAFGRRTPLLVGVVVFALASVLCAIAPSAELLIGARVVQALGASAGVVIARAAVRDLFSGIAMARFFSALMLVTGLAPILAPVLGGQILNWTSWRGIFAVLTGFGVLLLVVTAFALPESLPAHARRPARPSAVLRTYAGLLGDRVFVGYALACGLTFAAMFTYISGSSFVLQGAYELSPQQYSLVFAAGGLGLVIVGQLNGWLVGRFPQRSLLLSGLLLGVSSSSVLLLAASANLGLGALLPPLLLTISSLGMIMPNATSLALADHPHNAGAASALLGVLQFLIGGLVATPLAGIGGGTSAVPMAAIMAGFGLLGLLSFAVLARPTAAAPVPAA</sequence>
<comment type="subcellular location">
    <subcellularLocation>
        <location evidence="1">Cell membrane</location>
        <topology evidence="1">Multi-pass membrane protein</topology>
    </subcellularLocation>
</comment>
<keyword evidence="9" id="KW-1185">Reference proteome</keyword>
<comment type="similarity">
    <text evidence="2">Belongs to the major facilitator superfamily. Bcr/CmlA family.</text>
</comment>
<evidence type="ECO:0000256" key="4">
    <source>
        <dbReference type="ARBA" id="ARBA00022475"/>
    </source>
</evidence>
<dbReference type="NCBIfam" id="TIGR00710">
    <property type="entry name" value="efflux_Bcr_CflA"/>
    <property type="match status" value="1"/>
</dbReference>
<evidence type="ECO:0000313" key="8">
    <source>
        <dbReference type="EMBL" id="SDC04981.1"/>
    </source>
</evidence>
<dbReference type="GO" id="GO:0005886">
    <property type="term" value="C:plasma membrane"/>
    <property type="evidence" value="ECO:0007669"/>
    <property type="project" value="UniProtKB-SubCell"/>
</dbReference>
<dbReference type="PANTHER" id="PTHR42718">
    <property type="entry name" value="MAJOR FACILITATOR SUPERFAMILY MULTIDRUG TRANSPORTER MFSC"/>
    <property type="match status" value="1"/>
</dbReference>
<dbReference type="SUPFAM" id="SSF103473">
    <property type="entry name" value="MFS general substrate transporter"/>
    <property type="match status" value="1"/>
</dbReference>
<gene>
    <name evidence="8" type="ORF">SAMN05421630_101226</name>
</gene>
<dbReference type="InterPro" id="IPR004812">
    <property type="entry name" value="Efflux_drug-R_Bcr/CmlA"/>
</dbReference>
<evidence type="ECO:0000256" key="2">
    <source>
        <dbReference type="ARBA" id="ARBA00006236"/>
    </source>
</evidence>
<dbReference type="AlphaFoldDB" id="A0A1G6IES5"/>
<dbReference type="Proteomes" id="UP000199494">
    <property type="component" value="Unassembled WGS sequence"/>
</dbReference>
<dbReference type="GO" id="GO:1990961">
    <property type="term" value="P:xenobiotic detoxification by transmembrane export across the plasma membrane"/>
    <property type="evidence" value="ECO:0007669"/>
    <property type="project" value="InterPro"/>
</dbReference>
<keyword evidence="5" id="KW-0812">Transmembrane</keyword>
<keyword evidence="4" id="KW-1003">Cell membrane</keyword>
<keyword evidence="6" id="KW-1133">Transmembrane helix</keyword>
<dbReference type="Gene3D" id="1.20.1720.10">
    <property type="entry name" value="Multidrug resistance protein D"/>
    <property type="match status" value="1"/>
</dbReference>
<reference evidence="8 9" key="1">
    <citation type="submission" date="2016-10" db="EMBL/GenBank/DDBJ databases">
        <authorList>
            <person name="de Groot N.N."/>
        </authorList>
    </citation>
    <scope>NUCLEOTIDE SEQUENCE [LARGE SCALE GENOMIC DNA]</scope>
    <source>
        <strain evidence="8 9">CGMCC 4.5506</strain>
    </source>
</reference>